<name>A0ABR2R8E7_9ROSI</name>
<dbReference type="Gene3D" id="3.40.50.300">
    <property type="entry name" value="P-loop containing nucleotide triphosphate hydrolases"/>
    <property type="match status" value="1"/>
</dbReference>
<dbReference type="EMBL" id="JBBPBN010000024">
    <property type="protein sequence ID" value="KAK9009226.1"/>
    <property type="molecule type" value="Genomic_DNA"/>
</dbReference>
<feature type="domain" description="ClpA/ClpB AAA lid" evidence="4">
    <location>
        <begin position="49"/>
        <end position="86"/>
    </location>
</feature>
<proteinExistence type="predicted"/>
<dbReference type="Pfam" id="PF17871">
    <property type="entry name" value="AAA_lid_9"/>
    <property type="match status" value="1"/>
</dbReference>
<keyword evidence="1" id="KW-0547">Nucleotide-binding</keyword>
<evidence type="ECO:0000259" key="4">
    <source>
        <dbReference type="Pfam" id="PF17871"/>
    </source>
</evidence>
<dbReference type="InterPro" id="IPR041546">
    <property type="entry name" value="ClpA/ClpB_AAA_lid"/>
</dbReference>
<organism evidence="5 6">
    <name type="scientific">Hibiscus sabdariffa</name>
    <name type="common">roselle</name>
    <dbReference type="NCBI Taxonomy" id="183260"/>
    <lineage>
        <taxon>Eukaryota</taxon>
        <taxon>Viridiplantae</taxon>
        <taxon>Streptophyta</taxon>
        <taxon>Embryophyta</taxon>
        <taxon>Tracheophyta</taxon>
        <taxon>Spermatophyta</taxon>
        <taxon>Magnoliopsida</taxon>
        <taxon>eudicotyledons</taxon>
        <taxon>Gunneridae</taxon>
        <taxon>Pentapetalae</taxon>
        <taxon>rosids</taxon>
        <taxon>malvids</taxon>
        <taxon>Malvales</taxon>
        <taxon>Malvaceae</taxon>
        <taxon>Malvoideae</taxon>
        <taxon>Hibiscus</taxon>
    </lineage>
</organism>
<dbReference type="Gene3D" id="1.10.8.60">
    <property type="match status" value="1"/>
</dbReference>
<dbReference type="InterPro" id="IPR027417">
    <property type="entry name" value="P-loop_NTPase"/>
</dbReference>
<dbReference type="PANTHER" id="PTHR11638">
    <property type="entry name" value="ATP-DEPENDENT CLP PROTEASE"/>
    <property type="match status" value="1"/>
</dbReference>
<dbReference type="PANTHER" id="PTHR11638:SF185">
    <property type="entry name" value="ATP-DEPENDENT CLP PROTEASE ATP-BINDING SUBUNIT"/>
    <property type="match status" value="1"/>
</dbReference>
<protein>
    <recommendedName>
        <fullName evidence="4">ClpA/ClpB AAA lid domain-containing protein</fullName>
    </recommendedName>
</protein>
<dbReference type="InterPro" id="IPR050130">
    <property type="entry name" value="ClpA_ClpB"/>
</dbReference>
<keyword evidence="2" id="KW-0067">ATP-binding</keyword>
<evidence type="ECO:0000313" key="5">
    <source>
        <dbReference type="EMBL" id="KAK9009226.1"/>
    </source>
</evidence>
<keyword evidence="6" id="KW-1185">Reference proteome</keyword>
<sequence length="142" mass="16143">MASTTIGEYMTQFEKDKALALRFQPVWINEPGQDDAVEILREKYESHNHCRYLPDKAIDLIDEAGSRARIEAFRRKREQETDILSKAPGDYWEEIRTVQAMHEVVLASRLKHDGGASDVDDSSKILSESQLPSASGDDDYVQ</sequence>
<dbReference type="SUPFAM" id="SSF52540">
    <property type="entry name" value="P-loop containing nucleoside triphosphate hydrolases"/>
    <property type="match status" value="1"/>
</dbReference>
<evidence type="ECO:0000256" key="3">
    <source>
        <dbReference type="SAM" id="MobiDB-lite"/>
    </source>
</evidence>
<reference evidence="5 6" key="1">
    <citation type="journal article" date="2024" name="G3 (Bethesda)">
        <title>Genome assembly of Hibiscus sabdariffa L. provides insights into metabolisms of medicinal natural products.</title>
        <authorList>
            <person name="Kim T."/>
        </authorList>
    </citation>
    <scope>NUCLEOTIDE SEQUENCE [LARGE SCALE GENOMIC DNA]</scope>
    <source>
        <strain evidence="5">TK-2024</strain>
        <tissue evidence="5">Old leaves</tissue>
    </source>
</reference>
<feature type="compositionally biased region" description="Polar residues" evidence="3">
    <location>
        <begin position="124"/>
        <end position="133"/>
    </location>
</feature>
<accession>A0ABR2R8E7</accession>
<dbReference type="Gene3D" id="4.10.860.10">
    <property type="entry name" value="UVR domain"/>
    <property type="match status" value="1"/>
</dbReference>
<evidence type="ECO:0000313" key="6">
    <source>
        <dbReference type="Proteomes" id="UP001396334"/>
    </source>
</evidence>
<gene>
    <name evidence="5" type="ORF">V6N11_035771</name>
</gene>
<evidence type="ECO:0000256" key="1">
    <source>
        <dbReference type="ARBA" id="ARBA00022741"/>
    </source>
</evidence>
<feature type="region of interest" description="Disordered" evidence="3">
    <location>
        <begin position="113"/>
        <end position="142"/>
    </location>
</feature>
<comment type="caution">
    <text evidence="5">The sequence shown here is derived from an EMBL/GenBank/DDBJ whole genome shotgun (WGS) entry which is preliminary data.</text>
</comment>
<dbReference type="Proteomes" id="UP001396334">
    <property type="component" value="Unassembled WGS sequence"/>
</dbReference>
<evidence type="ECO:0000256" key="2">
    <source>
        <dbReference type="ARBA" id="ARBA00022840"/>
    </source>
</evidence>